<organism evidence="1 2">
    <name type="scientific">Levilactobacillus brevis</name>
    <name type="common">Lactobacillus brevis</name>
    <dbReference type="NCBI Taxonomy" id="1580"/>
    <lineage>
        <taxon>Bacteria</taxon>
        <taxon>Bacillati</taxon>
        <taxon>Bacillota</taxon>
        <taxon>Bacilli</taxon>
        <taxon>Lactobacillales</taxon>
        <taxon>Lactobacillaceae</taxon>
        <taxon>Levilactobacillus</taxon>
    </lineage>
</organism>
<comment type="caution">
    <text evidence="1">The sequence shown here is derived from an EMBL/GenBank/DDBJ whole genome shotgun (WGS) entry which is preliminary data.</text>
</comment>
<dbReference type="RefSeq" id="WP_015474149.1">
    <property type="nucleotide sequence ID" value="NZ_CP019750.1"/>
</dbReference>
<proteinExistence type="predicted"/>
<dbReference type="EMBL" id="NVYO01000001">
    <property type="protein sequence ID" value="PBQ25002.1"/>
    <property type="molecule type" value="Genomic_DNA"/>
</dbReference>
<evidence type="ECO:0000313" key="2">
    <source>
        <dbReference type="Proteomes" id="UP000217918"/>
    </source>
</evidence>
<reference evidence="1 2" key="1">
    <citation type="submission" date="2017-09" db="EMBL/GenBank/DDBJ databases">
        <title>Genome sequence of Lactobacillus brevis D7.</title>
        <authorList>
            <person name="Kwon M.-S."/>
            <person name="Lim S.K."/>
            <person name="Choi H.-J."/>
        </authorList>
    </citation>
    <scope>NUCLEOTIDE SEQUENCE [LARGE SCALE GENOMIC DNA]</scope>
    <source>
        <strain evidence="1 2">D7</strain>
    </source>
</reference>
<name>A0A1X0XV01_LEVBR</name>
<dbReference type="AlphaFoldDB" id="A0A1X0XV01"/>
<accession>A0A1X0XV01</accession>
<gene>
    <name evidence="1" type="ORF">CNR29_10445</name>
</gene>
<dbReference type="Proteomes" id="UP000217918">
    <property type="component" value="Unassembled WGS sequence"/>
</dbReference>
<evidence type="ECO:0000313" key="1">
    <source>
        <dbReference type="EMBL" id="PBQ25002.1"/>
    </source>
</evidence>
<sequence length="67" mass="7906">MMMPAKFERHFYRMATFWLGWALVLPATRMLWLEPNEPLWQGTWRILLVSLGTVSLLTSLVRAKVDK</sequence>
<protein>
    <submittedName>
        <fullName evidence="1">Uncharacterized protein</fullName>
    </submittedName>
</protein>